<dbReference type="PANTHER" id="PTHR48111">
    <property type="entry name" value="REGULATOR OF RPOS"/>
    <property type="match status" value="1"/>
</dbReference>
<dbReference type="EMBL" id="FQVY01000002">
    <property type="protein sequence ID" value="SHG06458.1"/>
    <property type="molecule type" value="Genomic_DNA"/>
</dbReference>
<dbReference type="Pfam" id="PF00072">
    <property type="entry name" value="Response_reg"/>
    <property type="match status" value="1"/>
</dbReference>
<evidence type="ECO:0000256" key="6">
    <source>
        <dbReference type="ARBA" id="ARBA00023163"/>
    </source>
</evidence>
<feature type="domain" description="Response regulatory" evidence="10">
    <location>
        <begin position="11"/>
        <end position="124"/>
    </location>
</feature>
<evidence type="ECO:0000256" key="2">
    <source>
        <dbReference type="ARBA" id="ARBA00022553"/>
    </source>
</evidence>
<keyword evidence="3" id="KW-0902">Two-component regulatory system</keyword>
<dbReference type="GO" id="GO:0006355">
    <property type="term" value="P:regulation of DNA-templated transcription"/>
    <property type="evidence" value="ECO:0007669"/>
    <property type="project" value="InterPro"/>
</dbReference>
<gene>
    <name evidence="12" type="ORF">SAMN05444424_1338</name>
</gene>
<dbReference type="Gene3D" id="3.40.50.2300">
    <property type="match status" value="1"/>
</dbReference>
<dbReference type="GO" id="GO:0005829">
    <property type="term" value="C:cytosol"/>
    <property type="evidence" value="ECO:0007669"/>
    <property type="project" value="TreeGrafter"/>
</dbReference>
<dbReference type="SMART" id="SM00448">
    <property type="entry name" value="REC"/>
    <property type="match status" value="1"/>
</dbReference>
<evidence type="ECO:0000256" key="8">
    <source>
        <dbReference type="PROSITE-ProRule" id="PRU00169"/>
    </source>
</evidence>
<feature type="DNA-binding region" description="OmpR/PhoB-type" evidence="9">
    <location>
        <begin position="138"/>
        <end position="237"/>
    </location>
</feature>
<dbReference type="GO" id="GO:0000156">
    <property type="term" value="F:phosphorelay response regulator activity"/>
    <property type="evidence" value="ECO:0007669"/>
    <property type="project" value="TreeGrafter"/>
</dbReference>
<keyword evidence="6" id="KW-0804">Transcription</keyword>
<dbReference type="InterPro" id="IPR001789">
    <property type="entry name" value="Sig_transdc_resp-reg_receiver"/>
</dbReference>
<protein>
    <recommendedName>
        <fullName evidence="1">Stage 0 sporulation protein A homolog</fullName>
    </recommendedName>
</protein>
<dbReference type="Gene3D" id="1.10.10.10">
    <property type="entry name" value="Winged helix-like DNA-binding domain superfamily/Winged helix DNA-binding domain"/>
    <property type="match status" value="1"/>
</dbReference>
<dbReference type="SMART" id="SM00862">
    <property type="entry name" value="Trans_reg_C"/>
    <property type="match status" value="1"/>
</dbReference>
<dbReference type="InterPro" id="IPR011006">
    <property type="entry name" value="CheY-like_superfamily"/>
</dbReference>
<sequence length="238" mass="27290">MAAANSMQDLNVLVVDDDREIVNVIEIYLKNEGLNVLKAYDGIQAIQQLRENEIHLILMDIMMPKLDGIQTTLKIREQNQIPIILVSAKGEDTDKIIGLNLGADDYIVKPFNPLELVARVKSQLRRYVTFSGSFGERDDVLQCDGLVINNTTKEVLVDGEPVRLTPIEYKILHLLMQNQGRVFSIDEIYEKVWNEPSFNAENTVAVHIRRIREKIEFDPKKPKYLKVVWGLGYKIEKL</sequence>
<evidence type="ECO:0000256" key="7">
    <source>
        <dbReference type="ARBA" id="ARBA00024867"/>
    </source>
</evidence>
<dbReference type="InterPro" id="IPR036388">
    <property type="entry name" value="WH-like_DNA-bd_sf"/>
</dbReference>
<feature type="domain" description="OmpR/PhoB-type" evidence="11">
    <location>
        <begin position="138"/>
        <end position="237"/>
    </location>
</feature>
<dbReference type="SUPFAM" id="SSF52172">
    <property type="entry name" value="CheY-like"/>
    <property type="match status" value="1"/>
</dbReference>
<dbReference type="InterPro" id="IPR039420">
    <property type="entry name" value="WalR-like"/>
</dbReference>
<organism evidence="12 13">
    <name type="scientific">Bittarella massiliensis</name>
    <name type="common">ex Durand et al. 2017</name>
    <dbReference type="NCBI Taxonomy" id="1720313"/>
    <lineage>
        <taxon>Bacteria</taxon>
        <taxon>Bacillati</taxon>
        <taxon>Bacillota</taxon>
        <taxon>Clostridia</taxon>
        <taxon>Eubacteriales</taxon>
        <taxon>Oscillospiraceae</taxon>
        <taxon>Bittarella (ex Durand et al. 2017)</taxon>
    </lineage>
</organism>
<dbReference type="PROSITE" id="PS50110">
    <property type="entry name" value="RESPONSE_REGULATORY"/>
    <property type="match status" value="1"/>
</dbReference>
<comment type="caution">
    <text evidence="12">The sequence shown here is derived from an EMBL/GenBank/DDBJ whole genome shotgun (WGS) entry which is preliminary data.</text>
</comment>
<keyword evidence="2 8" id="KW-0597">Phosphoprotein</keyword>
<comment type="function">
    <text evidence="7">May play the central regulatory role in sporulation. It may be an element of the effector pathway responsible for the activation of sporulation genes in response to nutritional stress. Spo0A may act in concert with spo0H (a sigma factor) to control the expression of some genes that are critical to the sporulation process.</text>
</comment>
<evidence type="ECO:0000259" key="11">
    <source>
        <dbReference type="PROSITE" id="PS51755"/>
    </source>
</evidence>
<dbReference type="CDD" id="cd00383">
    <property type="entry name" value="trans_reg_C"/>
    <property type="match status" value="1"/>
</dbReference>
<dbReference type="GO" id="GO:0000976">
    <property type="term" value="F:transcription cis-regulatory region binding"/>
    <property type="evidence" value="ECO:0007669"/>
    <property type="project" value="TreeGrafter"/>
</dbReference>
<reference evidence="13" key="1">
    <citation type="submission" date="2016-11" db="EMBL/GenBank/DDBJ databases">
        <authorList>
            <person name="Jaros S."/>
            <person name="Januszkiewicz K."/>
            <person name="Wedrychowicz H."/>
        </authorList>
    </citation>
    <scope>NUCLEOTIDE SEQUENCE [LARGE SCALE GENOMIC DNA]</scope>
    <source>
        <strain evidence="13">DSM 4029</strain>
    </source>
</reference>
<evidence type="ECO:0000256" key="5">
    <source>
        <dbReference type="ARBA" id="ARBA00023125"/>
    </source>
</evidence>
<dbReference type="PANTHER" id="PTHR48111:SF2">
    <property type="entry name" value="RESPONSE REGULATOR SAER"/>
    <property type="match status" value="1"/>
</dbReference>
<dbReference type="Pfam" id="PF00486">
    <property type="entry name" value="Trans_reg_C"/>
    <property type="match status" value="1"/>
</dbReference>
<dbReference type="InterPro" id="IPR001867">
    <property type="entry name" value="OmpR/PhoB-type_DNA-bd"/>
</dbReference>
<dbReference type="InterPro" id="IPR016032">
    <property type="entry name" value="Sig_transdc_resp-reg_C-effctor"/>
</dbReference>
<dbReference type="AlphaFoldDB" id="A0AAQ1RVW4"/>
<name>A0AAQ1RVW4_9FIRM</name>
<dbReference type="Proteomes" id="UP000184089">
    <property type="component" value="Unassembled WGS sequence"/>
</dbReference>
<evidence type="ECO:0000256" key="4">
    <source>
        <dbReference type="ARBA" id="ARBA00023015"/>
    </source>
</evidence>
<evidence type="ECO:0000256" key="3">
    <source>
        <dbReference type="ARBA" id="ARBA00023012"/>
    </source>
</evidence>
<evidence type="ECO:0000256" key="1">
    <source>
        <dbReference type="ARBA" id="ARBA00018672"/>
    </source>
</evidence>
<dbReference type="PROSITE" id="PS51755">
    <property type="entry name" value="OMPR_PHOB"/>
    <property type="match status" value="1"/>
</dbReference>
<evidence type="ECO:0000259" key="10">
    <source>
        <dbReference type="PROSITE" id="PS50110"/>
    </source>
</evidence>
<keyword evidence="4" id="KW-0805">Transcription regulation</keyword>
<dbReference type="CDD" id="cd17574">
    <property type="entry name" value="REC_OmpR"/>
    <property type="match status" value="1"/>
</dbReference>
<dbReference type="Gene3D" id="6.10.250.690">
    <property type="match status" value="1"/>
</dbReference>
<dbReference type="SUPFAM" id="SSF46894">
    <property type="entry name" value="C-terminal effector domain of the bipartite response regulators"/>
    <property type="match status" value="1"/>
</dbReference>
<evidence type="ECO:0000313" key="13">
    <source>
        <dbReference type="Proteomes" id="UP000184089"/>
    </source>
</evidence>
<feature type="modified residue" description="4-aspartylphosphate" evidence="8">
    <location>
        <position position="60"/>
    </location>
</feature>
<proteinExistence type="predicted"/>
<evidence type="ECO:0000256" key="9">
    <source>
        <dbReference type="PROSITE-ProRule" id="PRU01091"/>
    </source>
</evidence>
<dbReference type="GO" id="GO:0032993">
    <property type="term" value="C:protein-DNA complex"/>
    <property type="evidence" value="ECO:0007669"/>
    <property type="project" value="TreeGrafter"/>
</dbReference>
<accession>A0AAQ1RVW4</accession>
<keyword evidence="5 9" id="KW-0238">DNA-binding</keyword>
<evidence type="ECO:0000313" key="12">
    <source>
        <dbReference type="EMBL" id="SHG06458.1"/>
    </source>
</evidence>
<dbReference type="FunFam" id="1.10.10.10:FF:000018">
    <property type="entry name" value="DNA-binding response regulator ResD"/>
    <property type="match status" value="1"/>
</dbReference>